<dbReference type="Pfam" id="PF19652">
    <property type="entry name" value="DUF6155"/>
    <property type="match status" value="1"/>
</dbReference>
<evidence type="ECO:0000313" key="2">
    <source>
        <dbReference type="Proteomes" id="UP001153642"/>
    </source>
</evidence>
<dbReference type="InterPro" id="IPR046153">
    <property type="entry name" value="DUF6155"/>
</dbReference>
<dbReference type="RefSeq" id="WP_277900215.1">
    <property type="nucleotide sequence ID" value="NZ_JAPMUA010000003.1"/>
</dbReference>
<protein>
    <submittedName>
        <fullName evidence="1">DUF6155 family protein</fullName>
    </submittedName>
</protein>
<keyword evidence="2" id="KW-1185">Reference proteome</keyword>
<accession>A0ABT6FSD1</accession>
<comment type="caution">
    <text evidence="1">The sequence shown here is derived from an EMBL/GenBank/DDBJ whole genome shotgun (WGS) entry which is preliminary data.</text>
</comment>
<proteinExistence type="predicted"/>
<name>A0ABT6FSD1_9FLAO</name>
<gene>
    <name evidence="1" type="ORF">OSR52_09750</name>
</gene>
<reference evidence="1" key="1">
    <citation type="submission" date="2022-11" db="EMBL/GenBank/DDBJ databases">
        <title>High-quality draft genome sequence of Galbibacter sp. strain CMA-7.</title>
        <authorList>
            <person name="Wei L."/>
            <person name="Dong C."/>
            <person name="Shao Z."/>
        </authorList>
    </citation>
    <scope>NUCLEOTIDE SEQUENCE</scope>
    <source>
        <strain evidence="1">CMA-7</strain>
    </source>
</reference>
<organism evidence="1 2">
    <name type="scientific">Galbibacter pacificus</name>
    <dbReference type="NCBI Taxonomy" id="2996052"/>
    <lineage>
        <taxon>Bacteria</taxon>
        <taxon>Pseudomonadati</taxon>
        <taxon>Bacteroidota</taxon>
        <taxon>Flavobacteriia</taxon>
        <taxon>Flavobacteriales</taxon>
        <taxon>Flavobacteriaceae</taxon>
        <taxon>Galbibacter</taxon>
    </lineage>
</organism>
<dbReference type="EMBL" id="JAPMUA010000003">
    <property type="protein sequence ID" value="MDG3586151.1"/>
    <property type="molecule type" value="Genomic_DNA"/>
</dbReference>
<sequence length="170" mass="20458">MSKRDLKKYLETLKKKELETQIIELYNRFKEVKVYYDFVFNPKEDKLIDECKAKIANEYFPIKRKRPKARRSVAQKYIKHFMDLGVNPVMIADVMWFNLEIAQTFNKEKAVKQDAFYKSMAKSFDEAVKFTLVHGLIDEFKQRLLAVYQEAQIQEWPFLYTMERSLDMVD</sequence>
<dbReference type="Proteomes" id="UP001153642">
    <property type="component" value="Unassembled WGS sequence"/>
</dbReference>
<evidence type="ECO:0000313" key="1">
    <source>
        <dbReference type="EMBL" id="MDG3586151.1"/>
    </source>
</evidence>